<comment type="caution">
    <text evidence="1">The sequence shown here is derived from an EMBL/GenBank/DDBJ whole genome shotgun (WGS) entry which is preliminary data.</text>
</comment>
<evidence type="ECO:0000313" key="2">
    <source>
        <dbReference type="Proteomes" id="UP001558613"/>
    </source>
</evidence>
<dbReference type="EMBL" id="JAYMGO010000013">
    <property type="protein sequence ID" value="KAL1262957.1"/>
    <property type="molecule type" value="Genomic_DNA"/>
</dbReference>
<keyword evidence="2" id="KW-1185">Reference proteome</keyword>
<name>A0ABR3MD15_9TELE</name>
<organism evidence="1 2">
    <name type="scientific">Cirrhinus molitorella</name>
    <name type="common">mud carp</name>
    <dbReference type="NCBI Taxonomy" id="172907"/>
    <lineage>
        <taxon>Eukaryota</taxon>
        <taxon>Metazoa</taxon>
        <taxon>Chordata</taxon>
        <taxon>Craniata</taxon>
        <taxon>Vertebrata</taxon>
        <taxon>Euteleostomi</taxon>
        <taxon>Actinopterygii</taxon>
        <taxon>Neopterygii</taxon>
        <taxon>Teleostei</taxon>
        <taxon>Ostariophysi</taxon>
        <taxon>Cypriniformes</taxon>
        <taxon>Cyprinidae</taxon>
        <taxon>Labeoninae</taxon>
        <taxon>Labeonini</taxon>
        <taxon>Cirrhinus</taxon>
    </lineage>
</organism>
<protein>
    <submittedName>
        <fullName evidence="1">Uncharacterized protein</fullName>
    </submittedName>
</protein>
<proteinExistence type="predicted"/>
<reference evidence="1 2" key="1">
    <citation type="submission" date="2023-09" db="EMBL/GenBank/DDBJ databases">
        <authorList>
            <person name="Wang M."/>
        </authorList>
    </citation>
    <scope>NUCLEOTIDE SEQUENCE [LARGE SCALE GENOMIC DNA]</scope>
    <source>
        <strain evidence="1">GT-2023</strain>
        <tissue evidence="1">Liver</tissue>
    </source>
</reference>
<gene>
    <name evidence="1" type="ORF">QQF64_005696</name>
</gene>
<sequence length="102" mass="11170">MREFIFKQSIPVSTDARFAHPKRRNGSYDNPSDGTTFLFIVHGCLRQECSICPSGASALQACSPVVKQIPSTVPGLLLHEVIIRIHTLTTFTYMSGECLTAG</sequence>
<evidence type="ECO:0000313" key="1">
    <source>
        <dbReference type="EMBL" id="KAL1262957.1"/>
    </source>
</evidence>
<accession>A0ABR3MD15</accession>
<dbReference type="Proteomes" id="UP001558613">
    <property type="component" value="Unassembled WGS sequence"/>
</dbReference>